<keyword evidence="8" id="KW-1185">Reference proteome</keyword>
<organism evidence="9">
    <name type="scientific">Strongyloides stercoralis</name>
    <name type="common">Threadworm</name>
    <dbReference type="NCBI Taxonomy" id="6248"/>
    <lineage>
        <taxon>Eukaryota</taxon>
        <taxon>Metazoa</taxon>
        <taxon>Ecdysozoa</taxon>
        <taxon>Nematoda</taxon>
        <taxon>Chromadorea</taxon>
        <taxon>Rhabditida</taxon>
        <taxon>Tylenchina</taxon>
        <taxon>Panagrolaimomorpha</taxon>
        <taxon>Strongyloidoidea</taxon>
        <taxon>Strongyloididae</taxon>
        <taxon>Strongyloides</taxon>
    </lineage>
</organism>
<name>A0A0K0E8X3_STRER</name>
<dbReference type="PANTHER" id="PTHR23183:SF0">
    <property type="entry name" value="NUCLEOLAR PROTEIN 14"/>
    <property type="match status" value="1"/>
</dbReference>
<proteinExistence type="inferred from homology"/>
<evidence type="ECO:0000256" key="2">
    <source>
        <dbReference type="ARBA" id="ARBA00007466"/>
    </source>
</evidence>
<keyword evidence="5" id="KW-0539">Nucleus</keyword>
<evidence type="ECO:0000256" key="6">
    <source>
        <dbReference type="ARBA" id="ARBA00024695"/>
    </source>
</evidence>
<dbReference type="GO" id="GO:0030692">
    <property type="term" value="C:Noc4p-Nop14p complex"/>
    <property type="evidence" value="ECO:0007669"/>
    <property type="project" value="TreeGrafter"/>
</dbReference>
<dbReference type="AlphaFoldDB" id="A0A0K0E8X3"/>
<evidence type="ECO:0000256" key="1">
    <source>
        <dbReference type="ARBA" id="ARBA00004604"/>
    </source>
</evidence>
<evidence type="ECO:0000256" key="3">
    <source>
        <dbReference type="ARBA" id="ARBA00022517"/>
    </source>
</evidence>
<comment type="subcellular location">
    <subcellularLocation>
        <location evidence="1">Nucleus</location>
        <location evidence="1">Nucleolus</location>
    </subcellularLocation>
</comment>
<feature type="region of interest" description="Disordered" evidence="7">
    <location>
        <begin position="1"/>
        <end position="51"/>
    </location>
</feature>
<dbReference type="Pfam" id="PF04147">
    <property type="entry name" value="Nop14"/>
    <property type="match status" value="1"/>
</dbReference>
<dbReference type="PANTHER" id="PTHR23183">
    <property type="entry name" value="NOP14"/>
    <property type="match status" value="1"/>
</dbReference>
<sequence length="810" mass="93488">MGKKSKAKTSISHDLSKPKKVNPFDLKYNRNKQNVLGTKKTVAGTPGLSKKRAMEIRQKNIGVELNRFGKSNVIKDRRLGERDPTLTEEQKSELRFRMQKEKFFNKKISKYNLEEDVSEDLTHKGAKLTNIQKFEKMDMSDEEGDLDPTLLADSNFGGSAFENVNEIPLGEKVKSRREILSEVIAKSKQLKYEKQKEKEAWADKTKELDNMLNDLRNTGQLKGLIMRKSGDQEQPKQSADDVEYDSLFKSLKMDGGKMAVAEKGIKLNPERKRKTSVVLEDDEVLEDKKSNEFELKFDEDGKVVNLPTDEKYSITKIRTNSDSESEDSDDCDNEDIDNILHSEDEDEGEFLNADDEQSDEEEMENEEDTSSEGNESDIEDATDNEEIVNSYEELVNELEKISSTKTVLQYVEELCDTYHPSKKQGNKEKLGRLFVFLLRHFDKTFKEVEDESTIDTLSINIRALYKLVKFDPDFALHCVRSLLKQKFKIRHNKDLTGPITFDIIALYKLISCLFKTDSHLHLISTPATLVFMNILTTCHIKNSIDAAKTSFFITLYITSFDKNDFYFPEIIAHLKGLLMMCVQNKENETFPTLQFPLLYPYRTALYVNKSCKNVSINPLSVSRLFGNSYSDDDIGITLSTITVILRNLQFFITAYTKYSCSYVAIFEPFLKLLKDMPIENYPKSLEKLCKDTIQLLENEIKKNSSVKRLGKPQTEIKMLKMLEPDFEEDFNPERKKIKKDTASQNKQLRQKLRKETKGAIKELRKDAQFIAQKRRADLDAVNQERVEKTATIIRQLQGQESEGRQRFYNK</sequence>
<keyword evidence="4" id="KW-0698">rRNA processing</keyword>
<dbReference type="WBParaSite" id="SSTP_0000595600.1">
    <property type="protein sequence ID" value="SSTP_0000595600.1"/>
    <property type="gene ID" value="SSTP_0000595600"/>
</dbReference>
<protein>
    <submittedName>
        <fullName evidence="9 10">Nucleolar protein 14</fullName>
    </submittedName>
</protein>
<feature type="compositionally biased region" description="Acidic residues" evidence="7">
    <location>
        <begin position="323"/>
        <end position="383"/>
    </location>
</feature>
<feature type="compositionally biased region" description="Basic and acidic residues" evidence="7">
    <location>
        <begin position="286"/>
        <end position="313"/>
    </location>
</feature>
<feature type="region of interest" description="Disordered" evidence="7">
    <location>
        <begin position="282"/>
        <end position="383"/>
    </location>
</feature>
<accession>A0A0K0E8X3</accession>
<evidence type="ECO:0000256" key="5">
    <source>
        <dbReference type="ARBA" id="ARBA00023242"/>
    </source>
</evidence>
<evidence type="ECO:0000256" key="4">
    <source>
        <dbReference type="ARBA" id="ARBA00022552"/>
    </source>
</evidence>
<dbReference type="InterPro" id="IPR007276">
    <property type="entry name" value="Nop14"/>
</dbReference>
<dbReference type="STRING" id="6248.A0A0K0E8X3"/>
<evidence type="ECO:0000313" key="8">
    <source>
        <dbReference type="Proteomes" id="UP000035681"/>
    </source>
</evidence>
<dbReference type="GO" id="GO:0032040">
    <property type="term" value="C:small-subunit processome"/>
    <property type="evidence" value="ECO:0007669"/>
    <property type="project" value="InterPro"/>
</dbReference>
<comment type="function">
    <text evidence="6">Involved in nucleolar processing of pre-18S ribosomal RNA. Has a role in the nuclear export of 40S pre-ribosomal subunit to the cytoplasm.</text>
</comment>
<feature type="region of interest" description="Disordered" evidence="7">
    <location>
        <begin position="736"/>
        <end position="755"/>
    </location>
</feature>
<evidence type="ECO:0000313" key="9">
    <source>
        <dbReference type="WBParaSite" id="SSTP_0000595600.1"/>
    </source>
</evidence>
<dbReference type="Proteomes" id="UP000035681">
    <property type="component" value="Unplaced"/>
</dbReference>
<comment type="similarity">
    <text evidence="2">Belongs to the NOP14 family.</text>
</comment>
<dbReference type="GO" id="GO:0030490">
    <property type="term" value="P:maturation of SSU-rRNA"/>
    <property type="evidence" value="ECO:0007669"/>
    <property type="project" value="TreeGrafter"/>
</dbReference>
<keyword evidence="3" id="KW-0690">Ribosome biogenesis</keyword>
<dbReference type="WBParaSite" id="TCONS_00001096.p1">
    <property type="protein sequence ID" value="TCONS_00001096.p1"/>
    <property type="gene ID" value="XLOC_001028"/>
</dbReference>
<reference evidence="9" key="1">
    <citation type="submission" date="2015-08" db="UniProtKB">
        <authorList>
            <consortium name="WormBaseParasite"/>
        </authorList>
    </citation>
    <scope>IDENTIFICATION</scope>
</reference>
<evidence type="ECO:0000256" key="7">
    <source>
        <dbReference type="SAM" id="MobiDB-lite"/>
    </source>
</evidence>
<evidence type="ECO:0000313" key="10">
    <source>
        <dbReference type="WBParaSite" id="TCONS_00001096.p1"/>
    </source>
</evidence>